<keyword evidence="2" id="KW-1185">Reference proteome</keyword>
<evidence type="ECO:0000313" key="2">
    <source>
        <dbReference type="Proteomes" id="UP000554766"/>
    </source>
</evidence>
<proteinExistence type="predicted"/>
<protein>
    <submittedName>
        <fullName evidence="1">Uncharacterized protein</fullName>
    </submittedName>
</protein>
<dbReference type="AlphaFoldDB" id="A0A7L4PAY0"/>
<sequence length="107" mass="12416">MSEELALLIRRGMLLIKKTYIKKGEAVIGEYIFVKRGLFEAEAEYDIEEGVLYYLQICWLGRCYVWYNEEPDRAPPPLVVKRVRKIFRELSKFSVAANAALRVLASV</sequence>
<name>A0A7L4PAY0_9CREN</name>
<dbReference type="GeneID" id="5055463"/>
<reference evidence="1 2" key="1">
    <citation type="journal article" date="2020" name="Nat. Commun.">
        <title>The structures of two archaeal type IV pili illuminate evolutionary relationships.</title>
        <authorList>
            <person name="Wang F."/>
            <person name="Baquero D.P."/>
            <person name="Su Z."/>
            <person name="Beltran L.C."/>
            <person name="Prangishvili D."/>
            <person name="Krupovic M."/>
            <person name="Egelman E.H."/>
        </authorList>
    </citation>
    <scope>NUCLEOTIDE SEQUENCE [LARGE SCALE GENOMIC DNA]</scope>
    <source>
        <strain evidence="1 2">2GA</strain>
    </source>
</reference>
<comment type="caution">
    <text evidence="1">The sequence shown here is derived from an EMBL/GenBank/DDBJ whole genome shotgun (WGS) entry which is preliminary data.</text>
</comment>
<accession>A0A7L4PAY0</accession>
<evidence type="ECO:0000313" key="1">
    <source>
        <dbReference type="EMBL" id="NYR15597.1"/>
    </source>
</evidence>
<organism evidence="1 2">
    <name type="scientific">Pyrobaculum arsenaticum</name>
    <dbReference type="NCBI Taxonomy" id="121277"/>
    <lineage>
        <taxon>Archaea</taxon>
        <taxon>Thermoproteota</taxon>
        <taxon>Thermoprotei</taxon>
        <taxon>Thermoproteales</taxon>
        <taxon>Thermoproteaceae</taxon>
        <taxon>Pyrobaculum</taxon>
    </lineage>
</organism>
<gene>
    <name evidence="1" type="ORF">HC235_06545</name>
</gene>
<dbReference type="EMBL" id="JAAVJF010000003">
    <property type="protein sequence ID" value="NYR15597.1"/>
    <property type="molecule type" value="Genomic_DNA"/>
</dbReference>
<dbReference type="Proteomes" id="UP000554766">
    <property type="component" value="Unassembled WGS sequence"/>
</dbReference>
<dbReference type="RefSeq" id="WP_128867471.1">
    <property type="nucleotide sequence ID" value="NZ_JAAVJF010000003.1"/>
</dbReference>